<dbReference type="InterPro" id="IPR020459">
    <property type="entry name" value="AMP-binding"/>
</dbReference>
<evidence type="ECO:0000259" key="4">
    <source>
        <dbReference type="Pfam" id="PF00501"/>
    </source>
</evidence>
<dbReference type="PROSITE" id="PS00455">
    <property type="entry name" value="AMP_BINDING"/>
    <property type="match status" value="1"/>
</dbReference>
<dbReference type="GO" id="GO:0005524">
    <property type="term" value="F:ATP binding"/>
    <property type="evidence" value="ECO:0007669"/>
    <property type="project" value="UniProtKB-KW"/>
</dbReference>
<evidence type="ECO:0000256" key="2">
    <source>
        <dbReference type="ARBA" id="ARBA00022840"/>
    </source>
</evidence>
<dbReference type="SUPFAM" id="SSF56801">
    <property type="entry name" value="Acetyl-CoA synthetase-like"/>
    <property type="match status" value="1"/>
</dbReference>
<dbReference type="Gene3D" id="3.40.50.12780">
    <property type="entry name" value="N-terminal domain of ligase-like"/>
    <property type="match status" value="1"/>
</dbReference>
<dbReference type="PRINTS" id="PR00154">
    <property type="entry name" value="AMPBINDING"/>
</dbReference>
<dbReference type="PANTHER" id="PTHR43272">
    <property type="entry name" value="LONG-CHAIN-FATTY-ACID--COA LIGASE"/>
    <property type="match status" value="1"/>
</dbReference>
<dbReference type="Pfam" id="PF00501">
    <property type="entry name" value="AMP-binding"/>
    <property type="match status" value="1"/>
</dbReference>
<dbReference type="Gene3D" id="3.30.300.30">
    <property type="match status" value="1"/>
</dbReference>
<gene>
    <name evidence="5" type="ORF">EG19_06100</name>
</gene>
<protein>
    <recommendedName>
        <fullName evidence="4">AMP-dependent synthetase/ligase domain-containing protein</fullName>
    </recommendedName>
</protein>
<evidence type="ECO:0000313" key="6">
    <source>
        <dbReference type="Proteomes" id="UP000027284"/>
    </source>
</evidence>
<accession>A0A062XVB0</accession>
<evidence type="ECO:0000313" key="5">
    <source>
        <dbReference type="EMBL" id="KDA53319.1"/>
    </source>
</evidence>
<sequence length="595" mass="66229">MKTLQDLFFYVVGNFPPRKVLLRIKEGRGWREVTVKEFEKAVRELAQKLLALGIRPGDRVAIFSENRPEWHIVDFACQLIGAVDVPLYATLPAPHVRYIVQDAGARLLIVSGKERARVALEAASGLDVQVIGVDPNLAPGLRCLADLPLPPKRKQKEFPVVAEEDLATLIYTSGTTGEPKGVMLTHRNLISQVNAVRPLFPITDKDISMSFLPLSHSYERTVDYVFLQYGVQINYVESIEKVPMQLTEIRPTIMVSVPRLYERSYIKILSKIQQEGGAKRRLFQWALSVGRKVKEAEWRGEKASAFLRGQYAVAKARIFSKVLERLGGRLRFTVSGGAPLSREVGEFFDIVGLPILQGYGLTESSPVISVNRLDANRIGSAGQVLPGVEVRIAEDGEILARGPNIMKGYWNKPEATAEAIDKEGFLHTGDVGYIDADGYLFITDRKKDIIVTSGGKNVAPQPIEGKLGATAYIAQAVVIGDRYPYLTALIVPNFENLEIYFAEKGIKGLSREEMAAHPDTEALVAEAVKKVNLELASHERIRRFSLLPREFSLEAGELTPTMKVRRRVVAERYRDVIEAMYLKTQKAFDLGAGED</sequence>
<keyword evidence="1" id="KW-0547">Nucleotide-binding</keyword>
<dbReference type="InterPro" id="IPR000873">
    <property type="entry name" value="AMP-dep_synth/lig_dom"/>
</dbReference>
<dbReference type="AlphaFoldDB" id="A0A062XVB0"/>
<evidence type="ECO:0000256" key="3">
    <source>
        <dbReference type="ARBA" id="ARBA00024484"/>
    </source>
</evidence>
<organism evidence="5 6">
    <name type="scientific">Thermoanaerobaculum aquaticum</name>
    <dbReference type="NCBI Taxonomy" id="1312852"/>
    <lineage>
        <taxon>Bacteria</taxon>
        <taxon>Pseudomonadati</taxon>
        <taxon>Acidobacteriota</taxon>
        <taxon>Thermoanaerobaculia</taxon>
        <taxon>Thermoanaerobaculales</taxon>
        <taxon>Thermoanaerobaculaceae</taxon>
        <taxon>Thermoanaerobaculum</taxon>
    </lineage>
</organism>
<dbReference type="RefSeq" id="WP_038049846.1">
    <property type="nucleotide sequence ID" value="NZ_JMFG01000023.1"/>
</dbReference>
<dbReference type="GO" id="GO:0016020">
    <property type="term" value="C:membrane"/>
    <property type="evidence" value="ECO:0007669"/>
    <property type="project" value="TreeGrafter"/>
</dbReference>
<dbReference type="Pfam" id="PF23562">
    <property type="entry name" value="AMP-binding_C_3"/>
    <property type="match status" value="1"/>
</dbReference>
<reference evidence="5 6" key="1">
    <citation type="submission" date="2014-04" db="EMBL/GenBank/DDBJ databases">
        <title>The Genome Sequence of Thermoanaerobaculum aquaticum MP-01, The First Cultivated Group 23 Acidobacterium.</title>
        <authorList>
            <person name="Stamps B.W."/>
            <person name="Losey N.A."/>
            <person name="Lawson P.A."/>
            <person name="Stevenson B.S."/>
        </authorList>
    </citation>
    <scope>NUCLEOTIDE SEQUENCE [LARGE SCALE GENOMIC DNA]</scope>
    <source>
        <strain evidence="5 6">MP-01</strain>
    </source>
</reference>
<dbReference type="Proteomes" id="UP000027284">
    <property type="component" value="Unassembled WGS sequence"/>
</dbReference>
<dbReference type="InterPro" id="IPR042099">
    <property type="entry name" value="ANL_N_sf"/>
</dbReference>
<comment type="catalytic activity">
    <reaction evidence="3">
        <text>a long-chain fatty acid + ATP + CoA = a long-chain fatty acyl-CoA + AMP + diphosphate</text>
        <dbReference type="Rhea" id="RHEA:15421"/>
        <dbReference type="ChEBI" id="CHEBI:30616"/>
        <dbReference type="ChEBI" id="CHEBI:33019"/>
        <dbReference type="ChEBI" id="CHEBI:57287"/>
        <dbReference type="ChEBI" id="CHEBI:57560"/>
        <dbReference type="ChEBI" id="CHEBI:83139"/>
        <dbReference type="ChEBI" id="CHEBI:456215"/>
        <dbReference type="EC" id="6.2.1.3"/>
    </reaction>
    <physiologicalReaction direction="left-to-right" evidence="3">
        <dbReference type="Rhea" id="RHEA:15422"/>
    </physiologicalReaction>
</comment>
<name>A0A062XVB0_9BACT</name>
<proteinExistence type="predicted"/>
<dbReference type="InterPro" id="IPR020845">
    <property type="entry name" value="AMP-binding_CS"/>
</dbReference>
<dbReference type="STRING" id="1312852.EG19_06100"/>
<dbReference type="OrthoDB" id="9765680at2"/>
<keyword evidence="6" id="KW-1185">Reference proteome</keyword>
<dbReference type="CDD" id="cd05907">
    <property type="entry name" value="VL_LC_FACS_like"/>
    <property type="match status" value="1"/>
</dbReference>
<dbReference type="GO" id="GO:0004467">
    <property type="term" value="F:long-chain fatty acid-CoA ligase activity"/>
    <property type="evidence" value="ECO:0007669"/>
    <property type="project" value="UniProtKB-EC"/>
</dbReference>
<dbReference type="PANTHER" id="PTHR43272:SF33">
    <property type="entry name" value="AMP-BINDING DOMAIN-CONTAINING PROTEIN-RELATED"/>
    <property type="match status" value="1"/>
</dbReference>
<evidence type="ECO:0000256" key="1">
    <source>
        <dbReference type="ARBA" id="ARBA00022741"/>
    </source>
</evidence>
<keyword evidence="2" id="KW-0067">ATP-binding</keyword>
<feature type="domain" description="AMP-dependent synthetase/ligase" evidence="4">
    <location>
        <begin position="16"/>
        <end position="410"/>
    </location>
</feature>
<dbReference type="InterPro" id="IPR045851">
    <property type="entry name" value="AMP-bd_C_sf"/>
</dbReference>
<comment type="caution">
    <text evidence="5">The sequence shown here is derived from an EMBL/GenBank/DDBJ whole genome shotgun (WGS) entry which is preliminary data.</text>
</comment>
<dbReference type="EMBL" id="JMFG01000023">
    <property type="protein sequence ID" value="KDA53319.1"/>
    <property type="molecule type" value="Genomic_DNA"/>
</dbReference>